<protein>
    <submittedName>
        <fullName evidence="1">Aminoglycoside 6-adenylyltransferase</fullName>
    </submittedName>
</protein>
<dbReference type="Pfam" id="PF04439">
    <property type="entry name" value="Adenyl_transf"/>
    <property type="match status" value="1"/>
</dbReference>
<dbReference type="SUPFAM" id="SSF81631">
    <property type="entry name" value="PAP/OAS1 substrate-binding domain"/>
    <property type="match status" value="1"/>
</dbReference>
<dbReference type="InterPro" id="IPR007530">
    <property type="entry name" value="Aminoglycoside_adenylylTfrase"/>
</dbReference>
<keyword evidence="2" id="KW-1185">Reference proteome</keyword>
<dbReference type="EMBL" id="JACSQB010000064">
    <property type="protein sequence ID" value="MBD8047152.1"/>
    <property type="molecule type" value="Genomic_DNA"/>
</dbReference>
<comment type="caution">
    <text evidence="1">The sequence shown here is derived from an EMBL/GenBank/DDBJ whole genome shotgun (WGS) entry which is preliminary data.</text>
</comment>
<reference evidence="1 2" key="1">
    <citation type="submission" date="2020-08" db="EMBL/GenBank/DDBJ databases">
        <title>A Genomic Blueprint of the Chicken Gut Microbiome.</title>
        <authorList>
            <person name="Gilroy R."/>
            <person name="Ravi A."/>
            <person name="Getino M."/>
            <person name="Pursley I."/>
            <person name="Horton D.L."/>
            <person name="Alikhan N.-F."/>
            <person name="Baker D."/>
            <person name="Gharbi K."/>
            <person name="Hall N."/>
            <person name="Watson M."/>
            <person name="Adriaenssens E.M."/>
            <person name="Foster-Nyarko E."/>
            <person name="Jarju S."/>
            <person name="Secka A."/>
            <person name="Antonio M."/>
            <person name="Oren A."/>
            <person name="Chaudhuri R."/>
            <person name="La Ragione R.M."/>
            <person name="Hildebrand F."/>
            <person name="Pallen M.J."/>
        </authorList>
    </citation>
    <scope>NUCLEOTIDE SEQUENCE [LARGE SCALE GENOMIC DNA]</scope>
    <source>
        <strain evidence="1 2">N37</strain>
    </source>
</reference>
<name>A0ABR8YSB7_9CLOT</name>
<sequence length="79" mass="9239">MCAGKCCKYFKRYLSNEEVDIFTNLFSNGTYGDIGQNCLKCVSFFMRLLLKCQSILNLDIAKRKQKKLWNILKQCSNKK</sequence>
<organism evidence="1 2">
    <name type="scientific">Clostridium faecium</name>
    <dbReference type="NCBI Taxonomy" id="2762223"/>
    <lineage>
        <taxon>Bacteria</taxon>
        <taxon>Bacillati</taxon>
        <taxon>Bacillota</taxon>
        <taxon>Clostridia</taxon>
        <taxon>Eubacteriales</taxon>
        <taxon>Clostridiaceae</taxon>
        <taxon>Clostridium</taxon>
    </lineage>
</organism>
<gene>
    <name evidence="1" type="ORF">H9637_08915</name>
</gene>
<proteinExistence type="predicted"/>
<evidence type="ECO:0000313" key="1">
    <source>
        <dbReference type="EMBL" id="MBD8047152.1"/>
    </source>
</evidence>
<accession>A0ABR8YSB7</accession>
<evidence type="ECO:0000313" key="2">
    <source>
        <dbReference type="Proteomes" id="UP000627166"/>
    </source>
</evidence>
<dbReference type="Proteomes" id="UP000627166">
    <property type="component" value="Unassembled WGS sequence"/>
</dbReference>